<dbReference type="EMBL" id="LN899819">
    <property type="protein sequence ID" value="CUV13566.1"/>
    <property type="molecule type" value="Genomic_DNA"/>
</dbReference>
<organism evidence="1">
    <name type="scientific">Ralstonia solanacearum</name>
    <name type="common">Pseudomonas solanacearum</name>
    <dbReference type="NCBI Taxonomy" id="305"/>
    <lineage>
        <taxon>Bacteria</taxon>
        <taxon>Pseudomonadati</taxon>
        <taxon>Pseudomonadota</taxon>
        <taxon>Betaproteobacteria</taxon>
        <taxon>Burkholderiales</taxon>
        <taxon>Burkholderiaceae</taxon>
        <taxon>Ralstonia</taxon>
        <taxon>Ralstonia solanacearum species complex</taxon>
    </lineage>
</organism>
<protein>
    <submittedName>
        <fullName evidence="1">Conserved hypothethical protein</fullName>
    </submittedName>
</protein>
<evidence type="ECO:0000313" key="1">
    <source>
        <dbReference type="EMBL" id="CUV13566.1"/>
    </source>
</evidence>
<reference evidence="1" key="1">
    <citation type="submission" date="2015-10" db="EMBL/GenBank/DDBJ databases">
        <authorList>
            <person name="Gilbert D.G."/>
        </authorList>
    </citation>
    <scope>NUCLEOTIDE SEQUENCE</scope>
    <source>
        <strain evidence="1">Phyl III-seqv23</strain>
    </source>
</reference>
<proteinExistence type="predicted"/>
<gene>
    <name evidence="1" type="ORF">RUN39_v1_590124</name>
</gene>
<sequence>MTELALSALEPVLQSLYDRLDAAHRTSPNGNVPLNGTTLGTDGSAILAVLPEAFVTASVTFLGDGLTLDSDPVAQTITLAGTCSSTALGLDQPDLHAVFSLDAATGALAMTMTIGADDGWSLDQSFPLLAQTWFSKIGYVQDTTPPPCLVLTSLADAQQRYAKGLNVRGSLQTAQWPLNALPRLISGVSPTLRTTGSAESVHSDQQSVESLVITTPLPDFSLPATILPALDFRGNRLALYARYAVAADQQDLVTDQSIDLCAESEVTVNDVALPLAVYLPVPGANWGVGLVPGARVPIGRLADFLAGFAGVSLGTALPDAVRALNVFELRTMLVRLNSDRTSFSSFSLALGTVPADASGSVWKIIDGVIELHALDFNLNVVRDKQGALQTSGFIQGSVNLGASLQVGANIALPIGQGPWTFSARSTRPINALDAIGGLFGNNDLAQSLPAGLGTLASYVLQNLSFTFDPAPEQRQLTRANLAIATAQPWAIVTDQLVLESLYVDLTVDHPRQAGISPYGKVGGALQIGSVYLAAQVTRDGPAAPWLITVSTAPVPLPSLTDMTRLLAGQSVADALPDTLAGNHFSLFGVSVSANLTTRKVQQVTFGLTTTGSWTVITDILVVNGAETYFEFDWTGTDGALAITGYISGGVAFLGANFMLSATKRAGGWDLSAQLDTSTPFTLQNGITRFGGADLWTSVAALGVPDVSITRGGLAYATDTRDYALQATVDFSDPSQNRPWTVSIGITSLTIRSLGVDITAVRAGDGTAKDKTICVTGAFDIGSVAFKVLYDTSKGVVVDCTLVSADHPVSARDIAKSLLGDSAVTAVEYTSGFMPLDQILFSDVHAQLVVGTGNSTSSFQLYGTITVQGAKVNAVLAIQRDAAVGWGFVVGIKVDSHWNLPGFTDVLGSFNFDKQTWLVAVSSFNSPNFAYPAAFNLPGYKGALKYLNFYASFSTSSTDPAVGGVTKLLPSKTLPPSLTVAGLVADKLANSWLKCTLYTDTDGVPIFGWDTMRLISVDFVISGKPALALQSVFLYKGIYNVDPNTKQKRYLRLQLSTGVTSTYAFIIASGANGLPIFTWNDALGLDGFTLQLDWIKLGLVFTGLGIEGGFEGMVSFSNPPRQDPAPTLMRNVRPHPAEVAETRGRMRRMRAVRACGPITLEAGNPAIPGVPTDLSAFCAEHQPPVDDAAYERAFDPDQIMVKMLAVVAVTAASEGVPVPRQLGAHIVNVTIPYLLKQFVRIDVPSIIQPIQLPDVCFYIAIGDSPSVFEFYFHGVIVIFYWRGEVEALFQLPHIRFSARMDPILIGPGANDPLIVLAKASNDLTHGPDILVDSQPPSGQPMIRGHLYCAFLKVFNFEADIEVSAGPPPLIQFSVTQNLGSLLNYHLTFTYRDLLYIHADGGFSINLSTQQGANSISGFSVTRNGRSYRMADHIDLTRVQTATANAVGLMMSANTEFTLDASPNHPVFQLRFRGDFEVDLGPRCQITCHLNFDYNVDSNTLERLPAIIISQLGSNAAQVFGALVQTVECFAWFLEQGLLVLLEAADAAKALVGVFEVAIDQFVDLLNTLGNGLDSLSNWLWDIFGSHDSERNTRALRDNTDNRYSSSQVAGAVKQTQDEKQPSNPYTASALMRDQANAGYASSDALKALIHVFSQYAPGDMAVAAGRLAADPTLTSYPPGAVAVALKANYGSVVGTAAQMRAVLAQVYAGAASLSAQQMANALAAAGYPMRDVAKVLQDNYAADVPTAAAMATILTQAYQSAPPGPDALAAALAPFYDAPPVGKTLFDHFQATYRNQPGAMATTLISAYTAAGKPLTVQVLLSALAGCGYTATQSAPVARQHYPQQTATAPAMAALLRQAWTTLPVGDMTAALVACQYDATDIGRALQQYYGVDVGTPQQMAALFAAHGVALVQTAKALKALYSAAIADASAMVALLNAAYANPHPTAQAMAAALAGAPYAPAESAPALKQAYPTDTATAPLMAGILRAAYDSSALTAAIMALALAASPFAATDTAGVLRTDYPTESGTVALLAGLLKNAPYPAAANAAALRQSFPQDTQHANQLAPVLAGVGYALSDVAPVLKSGYPTEAGTAAQMVTILTAAFTQPVPTAATMAAALAVSPFPPAEAAPVLKTHYAGATATAADMYALLNGAYQSPAPTAQAMAEALAASPYAVADAAPLLRTHYPADAGTAPKLAAMLQTAYQGLALADCLNGLAHAVFSAYDSAAAMPALYQPLPEANTFAAALDAGYTGPAALSGVQIGVGLASAAYDAVGQSKGIRAVRPSTSAGLMAAYLIALSDTKMAPALGAADHSRQAGDALNVAATKTVAAVASVSGDILCIALDSTYAPPNQGMPALCTACAGALGTQAAAAVATGLLLTAPATTPAQLLDTLTAGFSAAGKALDPQTAGAAVASAFAAIGAAPTQITLVALMLAKYGAQATPALLAHLLIQAYGTAATVASVIEALTYGYAEVGLTLNAVIAAIAVQQGFSLSAKDTAPTLTALGEAFSLTRVPNDVAALGAAMSAAQFDLSSVSAAMRTFYGANWTVSAYALLSEVYSQPIFQTAIQRAGAGMTVQQAGPSLKGQYGGTSATQMVHVLASAFTLVATATGVVPVAQAMKAAGYTLVDTAAAMQAQYLPDWTVADYQKVSQVFTQS</sequence>
<name>A0A0S4TU64_RALSL</name>
<accession>A0A0S4TU64</accession>
<dbReference type="PATRIC" id="fig|305.106.peg.3512"/>